<organism evidence="3 4">
    <name type="scientific">Uliginosibacterium silvisoli</name>
    <dbReference type="NCBI Taxonomy" id="3114758"/>
    <lineage>
        <taxon>Bacteria</taxon>
        <taxon>Pseudomonadati</taxon>
        <taxon>Pseudomonadota</taxon>
        <taxon>Betaproteobacteria</taxon>
        <taxon>Rhodocyclales</taxon>
        <taxon>Zoogloeaceae</taxon>
        <taxon>Uliginosibacterium</taxon>
    </lineage>
</organism>
<feature type="compositionally biased region" description="Low complexity" evidence="1">
    <location>
        <begin position="40"/>
        <end position="50"/>
    </location>
</feature>
<evidence type="ECO:0000313" key="4">
    <source>
        <dbReference type="Proteomes" id="UP001331561"/>
    </source>
</evidence>
<dbReference type="Pfam" id="PF06980">
    <property type="entry name" value="DUF1302"/>
    <property type="match status" value="1"/>
</dbReference>
<keyword evidence="4" id="KW-1185">Reference proteome</keyword>
<evidence type="ECO:0000313" key="3">
    <source>
        <dbReference type="EMBL" id="MEC5387239.1"/>
    </source>
</evidence>
<feature type="signal peptide" evidence="2">
    <location>
        <begin position="1"/>
        <end position="24"/>
    </location>
</feature>
<proteinExistence type="predicted"/>
<dbReference type="InterPro" id="IPR010727">
    <property type="entry name" value="DUF1302"/>
</dbReference>
<evidence type="ECO:0000256" key="2">
    <source>
        <dbReference type="SAM" id="SignalP"/>
    </source>
</evidence>
<keyword evidence="2" id="KW-0732">Signal</keyword>
<dbReference type="RefSeq" id="WP_327600215.1">
    <property type="nucleotide sequence ID" value="NZ_JAYXHS010000003.1"/>
</dbReference>
<name>A0ABU6K6L8_9RHOO</name>
<dbReference type="Proteomes" id="UP001331561">
    <property type="component" value="Unassembled WGS sequence"/>
</dbReference>
<evidence type="ECO:0000256" key="1">
    <source>
        <dbReference type="SAM" id="MobiDB-lite"/>
    </source>
</evidence>
<feature type="chain" id="PRO_5045805209" evidence="2">
    <location>
        <begin position="25"/>
        <end position="460"/>
    </location>
</feature>
<protein>
    <submittedName>
        <fullName evidence="3">DUF1302 family protein</fullName>
    </submittedName>
</protein>
<accession>A0ABU6K6L8</accession>
<comment type="caution">
    <text evidence="3">The sequence shown here is derived from an EMBL/GenBank/DDBJ whole genome shotgun (WGS) entry which is preliminary data.</text>
</comment>
<gene>
    <name evidence="3" type="ORF">VVD49_16030</name>
</gene>
<feature type="region of interest" description="Disordered" evidence="1">
    <location>
        <begin position="28"/>
        <end position="50"/>
    </location>
</feature>
<dbReference type="EMBL" id="JAYXHS010000003">
    <property type="protein sequence ID" value="MEC5387239.1"/>
    <property type="molecule type" value="Genomic_DNA"/>
</dbReference>
<sequence>MKRKNNKTLIAAMVAMLMASGAMGQSRSSLFDDDIKEPGKPGASPAATSAGTGVRFSGYTELGMYRAVDNPDRWMHQRLRQSLNAQGDGGGLKWKSGVRLEGDAAYVGRGDRYYSPEVRNDQKLGVELTENYVDKSLGGVEMRLGKQYVVWGEMVGAFVADVVSPRDMRDFLSADLENIRRTTWATRFENFSGDWHSELLWVPVQTYDKVGKPGADFYPYPAPPVPGYGYAVNVEQQPKNEFSNGSFGARTGFLKQGWDVSAFYYVSRDVAQTFERSIVAPSVSTPYPSTVYTPVHDRINQLGGTVAKDLNGVVIKAEAVVTAGRRFTVTRLDDDDGLLKSRSLDIALGLDYNPLSDLRLNFQVIDRSLADHDASMLVDKNEMAGSVLAAWTLNSAWETQFLYVSSLNRQEGWISPSVTWKIRPSVRLRVGADFYYGPAYGTFGRYDKNDRVIGELRWSY</sequence>
<reference evidence="3 4" key="1">
    <citation type="submission" date="2024-01" db="EMBL/GenBank/DDBJ databases">
        <title>Uliginosibacterium soil sp. nov.</title>
        <authorList>
            <person name="Lv Y."/>
        </authorList>
    </citation>
    <scope>NUCLEOTIDE SEQUENCE [LARGE SCALE GENOMIC DNA]</scope>
    <source>
        <strain evidence="3 4">H3</strain>
    </source>
</reference>